<sequence>MMNGTGVLNPHLDWLTLLCPITSSLLSLESLDSFSPRLADEKQVLASLEQYILVNNSNFLSGISDSVTLMQFLHLYSLFRGIAKMSYQIPYSLEAEKLLFHLKASKAILLNTSLVCTTNNTIHAACLKGPALADHDEETNTGEILIFVLLLYFFSLRRLHALLPETLDWQSFFEMSKGGTTFHDRHSLPQFVQAITFQVSSSQADCFILLDGVAYSNLGSEK</sequence>
<dbReference type="PANTHER" id="PTHR36379">
    <property type="entry name" value="PROTEIN PRD1"/>
    <property type="match status" value="1"/>
</dbReference>
<dbReference type="AlphaFoldDB" id="A0A834ZA43"/>
<gene>
    <name evidence="1" type="ORF">HHK36_013117</name>
</gene>
<name>A0A834ZA43_TETSI</name>
<dbReference type="Proteomes" id="UP000655225">
    <property type="component" value="Unassembled WGS sequence"/>
</dbReference>
<protein>
    <submittedName>
        <fullName evidence="1">Uncharacterized protein</fullName>
    </submittedName>
</protein>
<dbReference type="EMBL" id="JABCRI010000008">
    <property type="protein sequence ID" value="KAF8402165.1"/>
    <property type="molecule type" value="Genomic_DNA"/>
</dbReference>
<evidence type="ECO:0000313" key="1">
    <source>
        <dbReference type="EMBL" id="KAF8402165.1"/>
    </source>
</evidence>
<evidence type="ECO:0000313" key="2">
    <source>
        <dbReference type="Proteomes" id="UP000655225"/>
    </source>
</evidence>
<keyword evidence="2" id="KW-1185">Reference proteome</keyword>
<reference evidence="1 2" key="1">
    <citation type="submission" date="2020-04" db="EMBL/GenBank/DDBJ databases">
        <title>Plant Genome Project.</title>
        <authorList>
            <person name="Zhang R.-G."/>
        </authorList>
    </citation>
    <scope>NUCLEOTIDE SEQUENCE [LARGE SCALE GENOMIC DNA]</scope>
    <source>
        <strain evidence="1">YNK0</strain>
        <tissue evidence="1">Leaf</tissue>
    </source>
</reference>
<proteinExistence type="predicted"/>
<comment type="caution">
    <text evidence="1">The sequence shown here is derived from an EMBL/GenBank/DDBJ whole genome shotgun (WGS) entry which is preliminary data.</text>
</comment>
<dbReference type="InterPro" id="IPR044968">
    <property type="entry name" value="PRD1"/>
</dbReference>
<dbReference type="OrthoDB" id="2019943at2759"/>
<accession>A0A834ZA43</accession>
<organism evidence="1 2">
    <name type="scientific">Tetracentron sinense</name>
    <name type="common">Spur-leaf</name>
    <dbReference type="NCBI Taxonomy" id="13715"/>
    <lineage>
        <taxon>Eukaryota</taxon>
        <taxon>Viridiplantae</taxon>
        <taxon>Streptophyta</taxon>
        <taxon>Embryophyta</taxon>
        <taxon>Tracheophyta</taxon>
        <taxon>Spermatophyta</taxon>
        <taxon>Magnoliopsida</taxon>
        <taxon>Trochodendrales</taxon>
        <taxon>Trochodendraceae</taxon>
        <taxon>Tetracentron</taxon>
    </lineage>
</organism>
<dbReference type="GO" id="GO:0042138">
    <property type="term" value="P:meiotic DNA double-strand break formation"/>
    <property type="evidence" value="ECO:0007669"/>
    <property type="project" value="InterPro"/>
</dbReference>
<dbReference type="PANTHER" id="PTHR36379:SF1">
    <property type="entry name" value="PUTATIVE RECOMBINATION INITIATION DEFECT 1-RELATED"/>
    <property type="match status" value="1"/>
</dbReference>